<evidence type="ECO:0000256" key="2">
    <source>
        <dbReference type="SAM" id="SignalP"/>
    </source>
</evidence>
<sequence length="263" mass="28180">MTIQKTRLTGGILKTMAVLIATSFLLGPTAVTAAWSFDDLTKGAGDMFDSAKGAFDGGNDGNVESGEPTLSRTTLQGCAAGGVTAAILDKFDLLGDGNPLLKVGVGTLVGCTAGYLLNQRREEYANKADFYDAQIEQSEKNNESLAKFNDEVEKEIVRNKGIIKGLKSQKTRSSEAKKKAKESHARSKANAEIAEKELALARKEAETQNEVLKEMRAVPAPKADAGRIRDLQVEVDTLNSHVSDLEAMVAEIADQRDVIGTYG</sequence>
<keyword evidence="4" id="KW-1185">Reference proteome</keyword>
<evidence type="ECO:0000256" key="1">
    <source>
        <dbReference type="SAM" id="MobiDB-lite"/>
    </source>
</evidence>
<dbReference type="AlphaFoldDB" id="A0A370DPE6"/>
<accession>A0A370DPE6</accession>
<keyword evidence="2" id="KW-0732">Signal</keyword>
<evidence type="ECO:0000313" key="4">
    <source>
        <dbReference type="Proteomes" id="UP000254771"/>
    </source>
</evidence>
<feature type="region of interest" description="Disordered" evidence="1">
    <location>
        <begin position="167"/>
        <end position="191"/>
    </location>
</feature>
<gene>
    <name evidence="3" type="ORF">DIZ78_07855</name>
</gene>
<reference evidence="3 4" key="1">
    <citation type="journal article" date="2018" name="ISME J.">
        <title>Endosymbiont genomes yield clues of tubeworm success.</title>
        <authorList>
            <person name="Li Y."/>
            <person name="Liles M.R."/>
            <person name="Halanych K.M."/>
        </authorList>
    </citation>
    <scope>NUCLEOTIDE SEQUENCE [LARGE SCALE GENOMIC DNA]</scope>
    <source>
        <strain evidence="3">A1462</strain>
    </source>
</reference>
<comment type="caution">
    <text evidence="3">The sequence shown here is derived from an EMBL/GenBank/DDBJ whole genome shotgun (WGS) entry which is preliminary data.</text>
</comment>
<organism evidence="3 4">
    <name type="scientific">endosymbiont of Escarpia spicata</name>
    <dbReference type="NCBI Taxonomy" id="2200908"/>
    <lineage>
        <taxon>Bacteria</taxon>
        <taxon>Pseudomonadati</taxon>
        <taxon>Pseudomonadota</taxon>
        <taxon>Gammaproteobacteria</taxon>
        <taxon>sulfur-oxidizing symbionts</taxon>
    </lineage>
</organism>
<proteinExistence type="predicted"/>
<evidence type="ECO:0000313" key="3">
    <source>
        <dbReference type="EMBL" id="RDH86794.1"/>
    </source>
</evidence>
<feature type="chain" id="PRO_5016868046" description="Glycine zipper domain-containing protein" evidence="2">
    <location>
        <begin position="34"/>
        <end position="263"/>
    </location>
</feature>
<feature type="signal peptide" evidence="2">
    <location>
        <begin position="1"/>
        <end position="33"/>
    </location>
</feature>
<dbReference type="EMBL" id="QFXE01000008">
    <property type="protein sequence ID" value="RDH86794.1"/>
    <property type="molecule type" value="Genomic_DNA"/>
</dbReference>
<feature type="compositionally biased region" description="Basic and acidic residues" evidence="1">
    <location>
        <begin position="172"/>
        <end position="185"/>
    </location>
</feature>
<evidence type="ECO:0008006" key="5">
    <source>
        <dbReference type="Google" id="ProtNLM"/>
    </source>
</evidence>
<dbReference type="Proteomes" id="UP000254771">
    <property type="component" value="Unassembled WGS sequence"/>
</dbReference>
<protein>
    <recommendedName>
        <fullName evidence="5">Glycine zipper domain-containing protein</fullName>
    </recommendedName>
</protein>
<name>A0A370DPE6_9GAMM</name>